<evidence type="ECO:0000256" key="10">
    <source>
        <dbReference type="ARBA" id="ARBA00023316"/>
    </source>
</evidence>
<dbReference type="AlphaFoldDB" id="A0A4P7XIJ1"/>
<dbReference type="Proteomes" id="UP000298049">
    <property type="component" value="Chromosome"/>
</dbReference>
<evidence type="ECO:0000256" key="12">
    <source>
        <dbReference type="ARBA" id="ARBA00042615"/>
    </source>
</evidence>
<evidence type="ECO:0000256" key="3">
    <source>
        <dbReference type="ARBA" id="ARBA00004496"/>
    </source>
</evidence>
<dbReference type="RefSeq" id="WP_136549065.1">
    <property type="nucleotide sequence ID" value="NZ_CP031093.1"/>
</dbReference>
<dbReference type="NCBIfam" id="NF008758">
    <property type="entry name" value="PRK11789.1"/>
    <property type="match status" value="1"/>
</dbReference>
<evidence type="ECO:0000256" key="9">
    <source>
        <dbReference type="ARBA" id="ARBA00022833"/>
    </source>
</evidence>
<evidence type="ECO:0000256" key="1">
    <source>
        <dbReference type="ARBA" id="ARBA00001561"/>
    </source>
</evidence>
<evidence type="ECO:0000313" key="15">
    <source>
        <dbReference type="Proteomes" id="UP000298049"/>
    </source>
</evidence>
<protein>
    <recommendedName>
        <fullName evidence="11">1,6-anhydro-N-acetylmuramyl-L-alanine amidase AmpD</fullName>
        <ecNumber evidence="5">3.5.1.28</ecNumber>
    </recommendedName>
    <alternativeName>
        <fullName evidence="12">N-acetylmuramoyl-L-alanine amidase</fullName>
    </alternativeName>
</protein>
<evidence type="ECO:0000256" key="4">
    <source>
        <dbReference type="ARBA" id="ARBA00007553"/>
    </source>
</evidence>
<reference evidence="14 15" key="1">
    <citation type="submission" date="2018-07" db="EMBL/GenBank/DDBJ databases">
        <title>Marsedoiliclastica nanhaica gen. nov. sp. nov., a novel marine hydrocarbonoclastic bacterium isolated from an in-situ enriched hydrocarbon-degrading consortium in deep-sea sediment.</title>
        <authorList>
            <person name="Dong C."/>
            <person name="Ma T."/>
            <person name="Liu R."/>
            <person name="Shao Z."/>
        </authorList>
    </citation>
    <scope>NUCLEOTIDE SEQUENCE [LARGE SCALE GENOMIC DNA]</scope>
    <source>
        <strain evidence="15">soil36-7</strain>
    </source>
</reference>
<keyword evidence="15" id="KW-1185">Reference proteome</keyword>
<gene>
    <name evidence="14" type="ORF">soil367_10590</name>
</gene>
<evidence type="ECO:0000256" key="7">
    <source>
        <dbReference type="ARBA" id="ARBA00022723"/>
    </source>
</evidence>
<comment type="subcellular location">
    <subcellularLocation>
        <location evidence="3">Cytoplasm</location>
    </subcellularLocation>
</comment>
<dbReference type="InterPro" id="IPR051206">
    <property type="entry name" value="NAMLAA_amidase_2"/>
</dbReference>
<dbReference type="GO" id="GO:0009254">
    <property type="term" value="P:peptidoglycan turnover"/>
    <property type="evidence" value="ECO:0007669"/>
    <property type="project" value="TreeGrafter"/>
</dbReference>
<evidence type="ECO:0000313" key="14">
    <source>
        <dbReference type="EMBL" id="QCF26344.1"/>
    </source>
</evidence>
<dbReference type="OrthoDB" id="9794842at2"/>
<dbReference type="EC" id="3.5.1.28" evidence="5"/>
<evidence type="ECO:0000256" key="6">
    <source>
        <dbReference type="ARBA" id="ARBA00022490"/>
    </source>
</evidence>
<name>A0A4P7XIJ1_9ALTE</name>
<comment type="similarity">
    <text evidence="4">Belongs to the N-acetylmuramoyl-L-alanine amidase 2 family.</text>
</comment>
<dbReference type="GO" id="GO:0046872">
    <property type="term" value="F:metal ion binding"/>
    <property type="evidence" value="ECO:0007669"/>
    <property type="project" value="UniProtKB-KW"/>
</dbReference>
<keyword evidence="8" id="KW-0378">Hydrolase</keyword>
<dbReference type="GO" id="GO:0071555">
    <property type="term" value="P:cell wall organization"/>
    <property type="evidence" value="ECO:0007669"/>
    <property type="project" value="UniProtKB-KW"/>
</dbReference>
<dbReference type="Pfam" id="PF01510">
    <property type="entry name" value="Amidase_2"/>
    <property type="match status" value="1"/>
</dbReference>
<dbReference type="EMBL" id="CP031093">
    <property type="protein sequence ID" value="QCF26344.1"/>
    <property type="molecule type" value="Genomic_DNA"/>
</dbReference>
<keyword evidence="7" id="KW-0479">Metal-binding</keyword>
<dbReference type="SMART" id="SM00644">
    <property type="entry name" value="Ami_2"/>
    <property type="match status" value="1"/>
</dbReference>
<organism evidence="14 15">
    <name type="scientific">Hydrocarboniclastica marina</name>
    <dbReference type="NCBI Taxonomy" id="2259620"/>
    <lineage>
        <taxon>Bacteria</taxon>
        <taxon>Pseudomonadati</taxon>
        <taxon>Pseudomonadota</taxon>
        <taxon>Gammaproteobacteria</taxon>
        <taxon>Alteromonadales</taxon>
        <taxon>Alteromonadaceae</taxon>
        <taxon>Hydrocarboniclastica</taxon>
    </lineage>
</organism>
<evidence type="ECO:0000256" key="2">
    <source>
        <dbReference type="ARBA" id="ARBA00001947"/>
    </source>
</evidence>
<dbReference type="InterPro" id="IPR002502">
    <property type="entry name" value="Amidase_domain"/>
</dbReference>
<keyword evidence="10" id="KW-0961">Cell wall biogenesis/degradation</keyword>
<dbReference type="GO" id="GO:0005737">
    <property type="term" value="C:cytoplasm"/>
    <property type="evidence" value="ECO:0007669"/>
    <property type="project" value="UniProtKB-SubCell"/>
</dbReference>
<evidence type="ECO:0000259" key="13">
    <source>
        <dbReference type="SMART" id="SM00644"/>
    </source>
</evidence>
<proteinExistence type="inferred from homology"/>
<dbReference type="CDD" id="cd06583">
    <property type="entry name" value="PGRP"/>
    <property type="match status" value="1"/>
</dbReference>
<dbReference type="KEGG" id="hmi:soil367_10590"/>
<dbReference type="PANTHER" id="PTHR30417:SF4">
    <property type="entry name" value="1,6-ANHYDRO-N-ACETYLMURAMYL-L-ALANINE AMIDASE AMPD"/>
    <property type="match status" value="1"/>
</dbReference>
<accession>A0A4P7XIJ1</accession>
<feature type="domain" description="N-acetylmuramoyl-L-alanine amidase" evidence="13">
    <location>
        <begin position="29"/>
        <end position="180"/>
    </location>
</feature>
<comment type="catalytic activity">
    <reaction evidence="1">
        <text>Hydrolyzes the link between N-acetylmuramoyl residues and L-amino acid residues in certain cell-wall glycopeptides.</text>
        <dbReference type="EC" id="3.5.1.28"/>
    </reaction>
</comment>
<evidence type="ECO:0000256" key="5">
    <source>
        <dbReference type="ARBA" id="ARBA00011901"/>
    </source>
</evidence>
<dbReference type="Gene3D" id="3.40.80.10">
    <property type="entry name" value="Peptidoglycan recognition protein-like"/>
    <property type="match status" value="1"/>
</dbReference>
<sequence>MSEDFIADFWSDTEARPRGWLTQARAVPSPNFNSRPAGTDISLLVIHNISLPPGEFAGEAVEQFFCNRLDCSAHPYYQQLIGMKVSSHLYIRRDGELVQFVSLLDRAWHAGRSSFEGVEECNDYGIGIELEGTDDSPYTAAQYACLASVTRQIMVLFPLITAGRIVGHSHVAPGRKTDPGPAFEWQHYLKELAVLAPAESE</sequence>
<comment type="cofactor">
    <cofactor evidence="2">
        <name>Zn(2+)</name>
        <dbReference type="ChEBI" id="CHEBI:29105"/>
    </cofactor>
</comment>
<keyword evidence="6" id="KW-0963">Cytoplasm</keyword>
<dbReference type="GO" id="GO:0009253">
    <property type="term" value="P:peptidoglycan catabolic process"/>
    <property type="evidence" value="ECO:0007669"/>
    <property type="project" value="InterPro"/>
</dbReference>
<dbReference type="SUPFAM" id="SSF55846">
    <property type="entry name" value="N-acetylmuramoyl-L-alanine amidase-like"/>
    <property type="match status" value="1"/>
</dbReference>
<evidence type="ECO:0000256" key="11">
    <source>
        <dbReference type="ARBA" id="ARBA00039257"/>
    </source>
</evidence>
<evidence type="ECO:0000256" key="8">
    <source>
        <dbReference type="ARBA" id="ARBA00022801"/>
    </source>
</evidence>
<dbReference type="GO" id="GO:0008745">
    <property type="term" value="F:N-acetylmuramoyl-L-alanine amidase activity"/>
    <property type="evidence" value="ECO:0007669"/>
    <property type="project" value="UniProtKB-EC"/>
</dbReference>
<dbReference type="PANTHER" id="PTHR30417">
    <property type="entry name" value="N-ACETYLMURAMOYL-L-ALANINE AMIDASE AMID"/>
    <property type="match status" value="1"/>
</dbReference>
<dbReference type="InterPro" id="IPR036505">
    <property type="entry name" value="Amidase/PGRP_sf"/>
</dbReference>
<keyword evidence="9" id="KW-0862">Zinc</keyword>